<evidence type="ECO:0000256" key="9">
    <source>
        <dbReference type="ARBA" id="ARBA00023326"/>
    </source>
</evidence>
<keyword evidence="6 11" id="KW-0378">Hydrolase</keyword>
<evidence type="ECO:0000313" key="14">
    <source>
        <dbReference type="Proteomes" id="UP000247810"/>
    </source>
</evidence>
<dbReference type="GO" id="GO:0016977">
    <property type="term" value="F:chitosanase activity"/>
    <property type="evidence" value="ECO:0007669"/>
    <property type="project" value="UniProtKB-EC"/>
</dbReference>
<evidence type="ECO:0000256" key="6">
    <source>
        <dbReference type="ARBA" id="ARBA00022801"/>
    </source>
</evidence>
<protein>
    <recommendedName>
        <fullName evidence="11">Endo-chitosanase</fullName>
        <ecNumber evidence="11">3.2.1.132</ecNumber>
    </recommendedName>
</protein>
<feature type="compositionally biased region" description="Low complexity" evidence="12">
    <location>
        <begin position="309"/>
        <end position="325"/>
    </location>
</feature>
<dbReference type="GO" id="GO:0000272">
    <property type="term" value="P:polysaccharide catabolic process"/>
    <property type="evidence" value="ECO:0007669"/>
    <property type="project" value="UniProtKB-KW"/>
</dbReference>
<evidence type="ECO:0000256" key="1">
    <source>
        <dbReference type="ARBA" id="ARBA00000405"/>
    </source>
</evidence>
<feature type="compositionally biased region" description="Low complexity" evidence="12">
    <location>
        <begin position="270"/>
        <end position="284"/>
    </location>
</feature>
<comment type="subcellular location">
    <subcellularLocation>
        <location evidence="2 11">Secreted</location>
    </subcellularLocation>
</comment>
<organism evidence="13 14">
    <name type="scientific">Aspergillus ellipticus CBS 707.79</name>
    <dbReference type="NCBI Taxonomy" id="1448320"/>
    <lineage>
        <taxon>Eukaryota</taxon>
        <taxon>Fungi</taxon>
        <taxon>Dikarya</taxon>
        <taxon>Ascomycota</taxon>
        <taxon>Pezizomycotina</taxon>
        <taxon>Eurotiomycetes</taxon>
        <taxon>Eurotiomycetidae</taxon>
        <taxon>Eurotiales</taxon>
        <taxon>Aspergillaceae</taxon>
        <taxon>Aspergillus</taxon>
        <taxon>Aspergillus subgen. Circumdati</taxon>
    </lineage>
</organism>
<dbReference type="GO" id="GO:0005576">
    <property type="term" value="C:extracellular region"/>
    <property type="evidence" value="ECO:0007669"/>
    <property type="project" value="UniProtKB-SubCell"/>
</dbReference>
<evidence type="ECO:0000313" key="13">
    <source>
        <dbReference type="EMBL" id="PYH97196.1"/>
    </source>
</evidence>
<keyword evidence="4" id="KW-0964">Secreted</keyword>
<evidence type="ECO:0000256" key="8">
    <source>
        <dbReference type="ARBA" id="ARBA00023295"/>
    </source>
</evidence>
<feature type="region of interest" description="Disordered" evidence="12">
    <location>
        <begin position="270"/>
        <end position="341"/>
    </location>
</feature>
<evidence type="ECO:0000256" key="10">
    <source>
        <dbReference type="ARBA" id="ARBA00029386"/>
    </source>
</evidence>
<keyword evidence="5 11" id="KW-0732">Signal</keyword>
<evidence type="ECO:0000256" key="11">
    <source>
        <dbReference type="RuleBase" id="RU361208"/>
    </source>
</evidence>
<dbReference type="Proteomes" id="UP000247810">
    <property type="component" value="Unassembled WGS sequence"/>
</dbReference>
<dbReference type="PANTHER" id="PTHR42061:SF4">
    <property type="entry name" value="ENDO-CHITOSANASE"/>
    <property type="match status" value="1"/>
</dbReference>
<keyword evidence="9 11" id="KW-0624">Polysaccharide degradation</keyword>
<gene>
    <name evidence="13" type="ORF">BO71DRAFT_146801</name>
</gene>
<dbReference type="OrthoDB" id="4756206at2759"/>
<reference evidence="13 14" key="1">
    <citation type="submission" date="2018-02" db="EMBL/GenBank/DDBJ databases">
        <title>The genomes of Aspergillus section Nigri reveals drivers in fungal speciation.</title>
        <authorList>
            <consortium name="DOE Joint Genome Institute"/>
            <person name="Vesth T.C."/>
            <person name="Nybo J."/>
            <person name="Theobald S."/>
            <person name="Brandl J."/>
            <person name="Frisvad J.C."/>
            <person name="Nielsen K.F."/>
            <person name="Lyhne E.K."/>
            <person name="Kogle M.E."/>
            <person name="Kuo A."/>
            <person name="Riley R."/>
            <person name="Clum A."/>
            <person name="Nolan M."/>
            <person name="Lipzen A."/>
            <person name="Salamov A."/>
            <person name="Henrissat B."/>
            <person name="Wiebenga A."/>
            <person name="De vries R.P."/>
            <person name="Grigoriev I.V."/>
            <person name="Mortensen U.H."/>
            <person name="Andersen M.R."/>
            <person name="Baker S.E."/>
        </authorList>
    </citation>
    <scope>NUCLEOTIDE SEQUENCE [LARGE SCALE GENOMIC DNA]</scope>
    <source>
        <strain evidence="13 14">CBS 707.79</strain>
    </source>
</reference>
<accession>A0A319DI39</accession>
<dbReference type="EC" id="3.2.1.132" evidence="11"/>
<comment type="catalytic activity">
    <reaction evidence="1 11">
        <text>Endohydrolysis of beta-(1-&gt;4)-linkages between D-glucosamine residues in a partly acetylated chitosan.</text>
        <dbReference type="EC" id="3.2.1.132"/>
    </reaction>
</comment>
<feature type="chain" id="PRO_5016195143" description="Endo-chitosanase" evidence="11">
    <location>
        <begin position="21"/>
        <end position="341"/>
    </location>
</feature>
<feature type="compositionally biased region" description="Acidic residues" evidence="12">
    <location>
        <begin position="329"/>
        <end position="341"/>
    </location>
</feature>
<dbReference type="STRING" id="1448320.A0A319DI39"/>
<evidence type="ECO:0000256" key="5">
    <source>
        <dbReference type="ARBA" id="ARBA00022729"/>
    </source>
</evidence>
<dbReference type="PANTHER" id="PTHR42061">
    <property type="entry name" value="ENDO-CHITOSANASE"/>
    <property type="match status" value="1"/>
</dbReference>
<evidence type="ECO:0000256" key="7">
    <source>
        <dbReference type="ARBA" id="ARBA00023277"/>
    </source>
</evidence>
<keyword evidence="8 11" id="KW-0326">Glycosidase</keyword>
<dbReference type="InterPro" id="IPR009939">
    <property type="entry name" value="Chitosanase_fungal"/>
</dbReference>
<comment type="similarity">
    <text evidence="3 11">Belongs to the glycosyl hydrolase 75 family.</text>
</comment>
<sequence>MAPHSILSLAILALAGSALGQSVDGAKYDFPSGGPPGSFFAASTRLPVSALQSAAARASIVPPKATYPVSREPGAPLSTLHSDWVNFRQGAALSWVADMDVDCDGKDWKCNSNGDGQPQTNWGTLAAYEVPWIVIPDQVLTANPTLLPGNNVAAVICNGNMFYGILGDTNGDNPQITGEASWVMARTCFPDEGLSGDKGHVDADVTYIVFTGKDAVLPSSALGKTYLTNFSTLRAMGDKLVGALVSNLKLSTRSPQQSLTTLVTSAIRSSTPTGAAASSSATPSRVIHPTPAGRVTPAVSATPSRLLHPTPAVSATPSASASSIPEGCFCDDDDDDDDDNN</sequence>
<dbReference type="EMBL" id="KZ825828">
    <property type="protein sequence ID" value="PYH97196.1"/>
    <property type="molecule type" value="Genomic_DNA"/>
</dbReference>
<evidence type="ECO:0000256" key="3">
    <source>
        <dbReference type="ARBA" id="ARBA00007799"/>
    </source>
</evidence>
<evidence type="ECO:0000256" key="4">
    <source>
        <dbReference type="ARBA" id="ARBA00022525"/>
    </source>
</evidence>
<dbReference type="AlphaFoldDB" id="A0A319DI39"/>
<proteinExistence type="inferred from homology"/>
<evidence type="ECO:0000256" key="2">
    <source>
        <dbReference type="ARBA" id="ARBA00004613"/>
    </source>
</evidence>
<comment type="function">
    <text evidence="10">Chitosanase catalyzing the endo-type cleavage of chitosan, the deacylated form of chitin. Chitosanase may be crucial in the degradation of the deacetylated portion of chitin in the fungal cell wall. Chitoolisaccharides produced by the hydrolysis of partially N-acetylated chitosan are known to have many biological activities, including antibacterial activity, immune-enhancing effects, and elicitor activity.</text>
</comment>
<evidence type="ECO:0000256" key="12">
    <source>
        <dbReference type="SAM" id="MobiDB-lite"/>
    </source>
</evidence>
<feature type="signal peptide" evidence="11">
    <location>
        <begin position="1"/>
        <end position="20"/>
    </location>
</feature>
<dbReference type="VEuPathDB" id="FungiDB:BO71DRAFT_146801"/>
<keyword evidence="14" id="KW-1185">Reference proteome</keyword>
<dbReference type="Pfam" id="PF07335">
    <property type="entry name" value="Glyco_hydro_75"/>
    <property type="match status" value="1"/>
</dbReference>
<keyword evidence="7" id="KW-0119">Carbohydrate metabolism</keyword>
<name>A0A319DI39_9EURO</name>